<evidence type="ECO:0000313" key="3">
    <source>
        <dbReference type="Proteomes" id="UP000238701"/>
    </source>
</evidence>
<organism evidence="2 3">
    <name type="scientific">Candidatus Sulfotelmatobacter kueseliae</name>
    <dbReference type="NCBI Taxonomy" id="2042962"/>
    <lineage>
        <taxon>Bacteria</taxon>
        <taxon>Pseudomonadati</taxon>
        <taxon>Acidobacteriota</taxon>
        <taxon>Terriglobia</taxon>
        <taxon>Terriglobales</taxon>
        <taxon>Candidatus Korobacteraceae</taxon>
        <taxon>Candidatus Sulfotelmatobacter</taxon>
    </lineage>
</organism>
<reference evidence="3" key="1">
    <citation type="submission" date="2018-02" db="EMBL/GenBank/DDBJ databases">
        <authorList>
            <person name="Hausmann B."/>
        </authorList>
    </citation>
    <scope>NUCLEOTIDE SEQUENCE [LARGE SCALE GENOMIC DNA]</scope>
    <source>
        <strain evidence="3">Peat soil MAG SbA1</strain>
    </source>
</reference>
<evidence type="ECO:0000256" key="1">
    <source>
        <dbReference type="SAM" id="MobiDB-lite"/>
    </source>
</evidence>
<gene>
    <name evidence="2" type="ORF">SBA1_780001</name>
</gene>
<dbReference type="Proteomes" id="UP000238701">
    <property type="component" value="Unassembled WGS sequence"/>
</dbReference>
<proteinExistence type="predicted"/>
<accession>A0A2U3L7A9</accession>
<evidence type="ECO:0000313" key="2">
    <source>
        <dbReference type="EMBL" id="SPF47804.1"/>
    </source>
</evidence>
<dbReference type="EMBL" id="OMOD01000175">
    <property type="protein sequence ID" value="SPF47804.1"/>
    <property type="molecule type" value="Genomic_DNA"/>
</dbReference>
<protein>
    <submittedName>
        <fullName evidence="2">Uncharacterized protein</fullName>
    </submittedName>
</protein>
<name>A0A2U3L7A9_9BACT</name>
<feature type="region of interest" description="Disordered" evidence="1">
    <location>
        <begin position="1"/>
        <end position="67"/>
    </location>
</feature>
<sequence>MQIGNRTTNVRHEEVKIPTLSLQKTQGQGWGTRARKWGTRRPASPGSMCKGDPSLRLKNGSARDDAS</sequence>
<dbReference type="AlphaFoldDB" id="A0A2U3L7A9"/>